<keyword evidence="2" id="KW-0732">Signal</keyword>
<feature type="chain" id="PRO_5023084282" evidence="2">
    <location>
        <begin position="26"/>
        <end position="240"/>
    </location>
</feature>
<name>A0A5D6W480_9FIRM</name>
<dbReference type="EMBL" id="VTOY01000008">
    <property type="protein sequence ID" value="TYZ21654.1"/>
    <property type="molecule type" value="Genomic_DNA"/>
</dbReference>
<accession>A0A5D6W480</accession>
<feature type="region of interest" description="Disordered" evidence="1">
    <location>
        <begin position="30"/>
        <end position="55"/>
    </location>
</feature>
<evidence type="ECO:0000256" key="2">
    <source>
        <dbReference type="SAM" id="SignalP"/>
    </source>
</evidence>
<evidence type="ECO:0000313" key="4">
    <source>
        <dbReference type="Proteomes" id="UP000323646"/>
    </source>
</evidence>
<evidence type="ECO:0000313" key="3">
    <source>
        <dbReference type="EMBL" id="TYZ21654.1"/>
    </source>
</evidence>
<dbReference type="AlphaFoldDB" id="A0A5D6W480"/>
<feature type="region of interest" description="Disordered" evidence="1">
    <location>
        <begin position="204"/>
        <end position="240"/>
    </location>
</feature>
<evidence type="ECO:0000256" key="1">
    <source>
        <dbReference type="SAM" id="MobiDB-lite"/>
    </source>
</evidence>
<organism evidence="3 4">
    <name type="scientific">Selenomonas ruminis</name>
    <dbReference type="NCBI Taxonomy" id="2593411"/>
    <lineage>
        <taxon>Bacteria</taxon>
        <taxon>Bacillati</taxon>
        <taxon>Bacillota</taxon>
        <taxon>Negativicutes</taxon>
        <taxon>Selenomonadales</taxon>
        <taxon>Selenomonadaceae</taxon>
        <taxon>Selenomonas</taxon>
    </lineage>
</organism>
<proteinExistence type="predicted"/>
<protein>
    <submittedName>
        <fullName evidence="3">Tat pathway signal sequence domain protein</fullName>
    </submittedName>
</protein>
<gene>
    <name evidence="3" type="ORF">FZ040_09645</name>
</gene>
<dbReference type="Proteomes" id="UP000323646">
    <property type="component" value="Unassembled WGS sequence"/>
</dbReference>
<dbReference type="OrthoDB" id="1669152at2"/>
<comment type="caution">
    <text evidence="3">The sequence shown here is derived from an EMBL/GenBank/DDBJ whole genome shotgun (WGS) entry which is preliminary data.</text>
</comment>
<reference evidence="3 4" key="1">
    <citation type="submission" date="2019-08" db="EMBL/GenBank/DDBJ databases">
        <title>Selenomonas sp. mPRGC5 and Selenomonas sp. mPRGC8 isolated from ruminal fluid of dairy goat (Capra hircus).</title>
        <authorList>
            <person name="Poothong S."/>
            <person name="Nuengjamnong C."/>
            <person name="Tanasupawat S."/>
        </authorList>
    </citation>
    <scope>NUCLEOTIDE SEQUENCE [LARGE SCALE GENOMIC DNA]</scope>
    <source>
        <strain evidence="4">mPRGC5</strain>
    </source>
</reference>
<sequence>MKSANKKLVAGILAGAMLTGIGVNAASAKSVSHADKHQRPAAMQKGQMPQHPPVQMSADDAAKKVHDTFGVDEKEVKSAIEDGKDIRDIGQAAMFANISGKSFKEVMDMKTDTKDWPEVGKDLGITREQVQDKMASMQAKDIAEKAAIDENTAVSLLKNGYRAHDIVAAGVLAKAANKDIQSVLDMKKINNRWGDVADQLGVDKSVLKVGPGPQEMNGHGPQGGPPPADAPEAPEEPADK</sequence>
<dbReference type="RefSeq" id="WP_149171786.1">
    <property type="nucleotide sequence ID" value="NZ_VTOY01000008.1"/>
</dbReference>
<keyword evidence="4" id="KW-1185">Reference proteome</keyword>
<feature type="signal peptide" evidence="2">
    <location>
        <begin position="1"/>
        <end position="25"/>
    </location>
</feature>